<organism evidence="2 3">
    <name type="scientific">Thalictrum thalictroides</name>
    <name type="common">Rue-anemone</name>
    <name type="synonym">Anemone thalictroides</name>
    <dbReference type="NCBI Taxonomy" id="46969"/>
    <lineage>
        <taxon>Eukaryota</taxon>
        <taxon>Viridiplantae</taxon>
        <taxon>Streptophyta</taxon>
        <taxon>Embryophyta</taxon>
        <taxon>Tracheophyta</taxon>
        <taxon>Spermatophyta</taxon>
        <taxon>Magnoliopsida</taxon>
        <taxon>Ranunculales</taxon>
        <taxon>Ranunculaceae</taxon>
        <taxon>Thalictroideae</taxon>
        <taxon>Thalictrum</taxon>
    </lineage>
</organism>
<evidence type="ECO:0000256" key="1">
    <source>
        <dbReference type="SAM" id="SignalP"/>
    </source>
</evidence>
<proteinExistence type="predicted"/>
<keyword evidence="3" id="KW-1185">Reference proteome</keyword>
<dbReference type="Proteomes" id="UP000554482">
    <property type="component" value="Unassembled WGS sequence"/>
</dbReference>
<dbReference type="EMBL" id="JABWDY010020839">
    <property type="protein sequence ID" value="KAF5192859.1"/>
    <property type="molecule type" value="Genomic_DNA"/>
</dbReference>
<dbReference type="AlphaFoldDB" id="A0A7J6W646"/>
<accession>A0A7J6W646</accession>
<feature type="signal peptide" evidence="1">
    <location>
        <begin position="1"/>
        <end position="20"/>
    </location>
</feature>
<protein>
    <submittedName>
        <fullName evidence="2">Uncharacterized protein</fullName>
    </submittedName>
</protein>
<name>A0A7J6W646_THATH</name>
<gene>
    <name evidence="2" type="ORF">FRX31_017554</name>
</gene>
<evidence type="ECO:0000313" key="2">
    <source>
        <dbReference type="EMBL" id="KAF5192859.1"/>
    </source>
</evidence>
<reference evidence="2 3" key="1">
    <citation type="submission" date="2020-06" db="EMBL/GenBank/DDBJ databases">
        <title>Transcriptomic and genomic resources for Thalictrum thalictroides and T. hernandezii: Facilitating candidate gene discovery in an emerging model plant lineage.</title>
        <authorList>
            <person name="Arias T."/>
            <person name="Riano-Pachon D.M."/>
            <person name="Di Stilio V.S."/>
        </authorList>
    </citation>
    <scope>NUCLEOTIDE SEQUENCE [LARGE SCALE GENOMIC DNA]</scope>
    <source>
        <strain evidence="3">cv. WT478/WT964</strain>
        <tissue evidence="2">Leaves</tissue>
    </source>
</reference>
<feature type="chain" id="PRO_5029870249" evidence="1">
    <location>
        <begin position="21"/>
        <end position="62"/>
    </location>
</feature>
<evidence type="ECO:0000313" key="3">
    <source>
        <dbReference type="Proteomes" id="UP000554482"/>
    </source>
</evidence>
<dbReference type="SUPFAM" id="SSF53137">
    <property type="entry name" value="Translational machinery components"/>
    <property type="match status" value="1"/>
</dbReference>
<sequence>MRLTKRYILHLFISLKYIIANVVDRYGQIVATMSTVEHALKEALSVVALAIPKLLQQWVKYN</sequence>
<comment type="caution">
    <text evidence="2">The sequence shown here is derived from an EMBL/GenBank/DDBJ whole genome shotgun (WGS) entry which is preliminary data.</text>
</comment>
<dbReference type="Gene3D" id="3.30.420.100">
    <property type="match status" value="1"/>
</dbReference>
<keyword evidence="1" id="KW-0732">Signal</keyword>